<evidence type="ECO:0000256" key="2">
    <source>
        <dbReference type="ARBA" id="ARBA00023125"/>
    </source>
</evidence>
<evidence type="ECO:0000256" key="3">
    <source>
        <dbReference type="ARBA" id="ARBA00023163"/>
    </source>
</evidence>
<dbReference type="EMBL" id="PVZG01000009">
    <property type="protein sequence ID" value="PRY27915.1"/>
    <property type="molecule type" value="Genomic_DNA"/>
</dbReference>
<dbReference type="PROSITE" id="PS50110">
    <property type="entry name" value="RESPONSE_REGULATORY"/>
    <property type="match status" value="1"/>
</dbReference>
<evidence type="ECO:0000259" key="6">
    <source>
        <dbReference type="PROSITE" id="PS50110"/>
    </source>
</evidence>
<evidence type="ECO:0000256" key="1">
    <source>
        <dbReference type="ARBA" id="ARBA00023015"/>
    </source>
</evidence>
<evidence type="ECO:0000313" key="7">
    <source>
        <dbReference type="EMBL" id="PRY27915.1"/>
    </source>
</evidence>
<dbReference type="InterPro" id="IPR001789">
    <property type="entry name" value="Sig_transdc_resp-reg_receiver"/>
</dbReference>
<reference evidence="7 8" key="1">
    <citation type="submission" date="2018-03" db="EMBL/GenBank/DDBJ databases">
        <title>Genomic Encyclopedia of Archaeal and Bacterial Type Strains, Phase II (KMG-II): from individual species to whole genera.</title>
        <authorList>
            <person name="Goeker M."/>
        </authorList>
    </citation>
    <scope>NUCLEOTIDE SEQUENCE [LARGE SCALE GENOMIC DNA]</scope>
    <source>
        <strain evidence="7 8">DSM 45348</strain>
    </source>
</reference>
<dbReference type="PANTHER" id="PTHR43214:SF41">
    <property type="entry name" value="NITRATE_NITRITE RESPONSE REGULATOR PROTEIN NARP"/>
    <property type="match status" value="1"/>
</dbReference>
<evidence type="ECO:0000313" key="8">
    <source>
        <dbReference type="Proteomes" id="UP000239209"/>
    </source>
</evidence>
<gene>
    <name evidence="7" type="ORF">CLV70_10969</name>
</gene>
<evidence type="ECO:0000259" key="5">
    <source>
        <dbReference type="PROSITE" id="PS50043"/>
    </source>
</evidence>
<dbReference type="GO" id="GO:0000160">
    <property type="term" value="P:phosphorelay signal transduction system"/>
    <property type="evidence" value="ECO:0007669"/>
    <property type="project" value="InterPro"/>
</dbReference>
<dbReference type="GO" id="GO:0006355">
    <property type="term" value="P:regulation of DNA-templated transcription"/>
    <property type="evidence" value="ECO:0007669"/>
    <property type="project" value="InterPro"/>
</dbReference>
<evidence type="ECO:0000256" key="4">
    <source>
        <dbReference type="PROSITE-ProRule" id="PRU00169"/>
    </source>
</evidence>
<proteinExistence type="predicted"/>
<sequence>MFTVAIVAEHPVSRAGMEKLASDDTGLRVVSAVGSVAELRRTAGSYDVVVLDLPHIDLVNVQEVAEVAALGRALVSSTWGGSPTLLATIRAGARGCISRFAEQQDVRAAMRIMVQGGFYICPRMVGQFQFELANQAQAEQSGLAPREIETLRWIASGFTHAQIAARMGLSQATVNTYAKRIRAKLNVNNKADLTRMAIELGHFSHGRHSTPAA</sequence>
<dbReference type="SUPFAM" id="SSF52172">
    <property type="entry name" value="CheY-like"/>
    <property type="match status" value="1"/>
</dbReference>
<dbReference type="CDD" id="cd06170">
    <property type="entry name" value="LuxR_C_like"/>
    <property type="match status" value="1"/>
</dbReference>
<feature type="modified residue" description="4-aspartylphosphate" evidence="4">
    <location>
        <position position="52"/>
    </location>
</feature>
<dbReference type="Proteomes" id="UP000239209">
    <property type="component" value="Unassembled WGS sequence"/>
</dbReference>
<name>A0A2T0S3B8_9ACTN</name>
<dbReference type="GO" id="GO:0003677">
    <property type="term" value="F:DNA binding"/>
    <property type="evidence" value="ECO:0007669"/>
    <property type="project" value="UniProtKB-KW"/>
</dbReference>
<dbReference type="InterPro" id="IPR000792">
    <property type="entry name" value="Tscrpt_reg_LuxR_C"/>
</dbReference>
<organism evidence="7 8">
    <name type="scientific">Pseudosporangium ferrugineum</name>
    <dbReference type="NCBI Taxonomy" id="439699"/>
    <lineage>
        <taxon>Bacteria</taxon>
        <taxon>Bacillati</taxon>
        <taxon>Actinomycetota</taxon>
        <taxon>Actinomycetes</taxon>
        <taxon>Micromonosporales</taxon>
        <taxon>Micromonosporaceae</taxon>
        <taxon>Pseudosporangium</taxon>
    </lineage>
</organism>
<protein>
    <submittedName>
        <fullName evidence="7">DNA-binding NarL/FixJ family response regulator</fullName>
    </submittedName>
</protein>
<dbReference type="InterPro" id="IPR016032">
    <property type="entry name" value="Sig_transdc_resp-reg_C-effctor"/>
</dbReference>
<keyword evidence="2 7" id="KW-0238">DNA-binding</keyword>
<dbReference type="PANTHER" id="PTHR43214">
    <property type="entry name" value="TWO-COMPONENT RESPONSE REGULATOR"/>
    <property type="match status" value="1"/>
</dbReference>
<dbReference type="PRINTS" id="PR00038">
    <property type="entry name" value="HTHLUXR"/>
</dbReference>
<feature type="domain" description="Response regulatory" evidence="6">
    <location>
        <begin position="3"/>
        <end position="114"/>
    </location>
</feature>
<dbReference type="Pfam" id="PF00196">
    <property type="entry name" value="GerE"/>
    <property type="match status" value="1"/>
</dbReference>
<dbReference type="SUPFAM" id="SSF46894">
    <property type="entry name" value="C-terminal effector domain of the bipartite response regulators"/>
    <property type="match status" value="1"/>
</dbReference>
<keyword evidence="1" id="KW-0805">Transcription regulation</keyword>
<keyword evidence="8" id="KW-1185">Reference proteome</keyword>
<dbReference type="InterPro" id="IPR011006">
    <property type="entry name" value="CheY-like_superfamily"/>
</dbReference>
<keyword evidence="3" id="KW-0804">Transcription</keyword>
<dbReference type="Gene3D" id="3.40.50.2300">
    <property type="match status" value="1"/>
</dbReference>
<dbReference type="AlphaFoldDB" id="A0A2T0S3B8"/>
<comment type="caution">
    <text evidence="7">The sequence shown here is derived from an EMBL/GenBank/DDBJ whole genome shotgun (WGS) entry which is preliminary data.</text>
</comment>
<dbReference type="PROSITE" id="PS50043">
    <property type="entry name" value="HTH_LUXR_2"/>
    <property type="match status" value="1"/>
</dbReference>
<accession>A0A2T0S3B8</accession>
<dbReference type="SMART" id="SM00421">
    <property type="entry name" value="HTH_LUXR"/>
    <property type="match status" value="1"/>
</dbReference>
<dbReference type="InterPro" id="IPR039420">
    <property type="entry name" value="WalR-like"/>
</dbReference>
<keyword evidence="4" id="KW-0597">Phosphoprotein</keyword>
<feature type="domain" description="HTH luxR-type" evidence="5">
    <location>
        <begin position="136"/>
        <end position="201"/>
    </location>
</feature>